<sequence>MTFELKRVLSLLPVSMDKPIKCKEISKLTGYSESQVRLIIHTLVEKHQMKIGASNERSRQGYYIISNEDEMSKAVHNLESRIKAMTKRLNVLKQSS</sequence>
<keyword evidence="3" id="KW-1185">Reference proteome</keyword>
<reference evidence="2 3" key="1">
    <citation type="submission" date="2023-02" db="EMBL/GenBank/DDBJ databases">
        <authorList>
            <person name="Liu G."/>
        </authorList>
    </citation>
    <scope>NUCLEOTIDE SEQUENCE [LARGE SCALE GENOMIC DNA]</scope>
    <source>
        <strain evidence="2 3">DSM 23008</strain>
    </source>
</reference>
<dbReference type="EMBL" id="CP117834">
    <property type="protein sequence ID" value="WDF02974.1"/>
    <property type="molecule type" value="Genomic_DNA"/>
</dbReference>
<organism evidence="2 3">
    <name type="scientific">Shouchella hunanensis</name>
    <dbReference type="NCBI Taxonomy" id="766894"/>
    <lineage>
        <taxon>Bacteria</taxon>
        <taxon>Bacillati</taxon>
        <taxon>Bacillota</taxon>
        <taxon>Bacilli</taxon>
        <taxon>Bacillales</taxon>
        <taxon>Bacillaceae</taxon>
        <taxon>Shouchella</taxon>
    </lineage>
</organism>
<accession>A0ABY7W288</accession>
<evidence type="ECO:0000313" key="2">
    <source>
        <dbReference type="EMBL" id="WDF02974.1"/>
    </source>
</evidence>
<dbReference type="RefSeq" id="WP_274272479.1">
    <property type="nucleotide sequence ID" value="NZ_CP117834.1"/>
</dbReference>
<name>A0ABY7W288_9BACI</name>
<gene>
    <name evidence="2" type="ORF">PQ477_15925</name>
</gene>
<keyword evidence="1" id="KW-0175">Coiled coil</keyword>
<protein>
    <submittedName>
        <fullName evidence="2">Uncharacterized protein</fullName>
    </submittedName>
</protein>
<dbReference type="Proteomes" id="UP001215143">
    <property type="component" value="Chromosome"/>
</dbReference>
<feature type="coiled-coil region" evidence="1">
    <location>
        <begin position="68"/>
        <end position="95"/>
    </location>
</feature>
<proteinExistence type="predicted"/>
<evidence type="ECO:0000313" key="3">
    <source>
        <dbReference type="Proteomes" id="UP001215143"/>
    </source>
</evidence>
<evidence type="ECO:0000256" key="1">
    <source>
        <dbReference type="SAM" id="Coils"/>
    </source>
</evidence>